<keyword evidence="3" id="KW-1185">Reference proteome</keyword>
<reference evidence="3" key="1">
    <citation type="journal article" date="2021" name="Curr. Microbiol.">
        <title>Complete genome of nocamycin-producing strain Saccharothrix syringae NRRL B-16468 reveals the biosynthetic potential for secondary metabolites.</title>
        <authorList>
            <person name="Mo X."/>
            <person name="Yang S."/>
        </authorList>
    </citation>
    <scope>NUCLEOTIDE SEQUENCE [LARGE SCALE GENOMIC DNA]</scope>
    <source>
        <strain evidence="3">ATCC 51364 / DSM 43886 / JCM 6844 / KCTC 9398 / NBRC 14523 / NRRL B-16468 / INA 2240</strain>
    </source>
</reference>
<organism evidence="2 3">
    <name type="scientific">Saccharothrix syringae</name>
    <name type="common">Nocardiopsis syringae</name>
    <dbReference type="NCBI Taxonomy" id="103733"/>
    <lineage>
        <taxon>Bacteria</taxon>
        <taxon>Bacillati</taxon>
        <taxon>Actinomycetota</taxon>
        <taxon>Actinomycetes</taxon>
        <taxon>Pseudonocardiales</taxon>
        <taxon>Pseudonocardiaceae</taxon>
        <taxon>Saccharothrix</taxon>
    </lineage>
</organism>
<feature type="compositionally biased region" description="Basic and acidic residues" evidence="1">
    <location>
        <begin position="1"/>
        <end position="27"/>
    </location>
</feature>
<dbReference type="InterPro" id="IPR029063">
    <property type="entry name" value="SAM-dependent_MTases_sf"/>
</dbReference>
<dbReference type="EMBL" id="CP034550">
    <property type="protein sequence ID" value="QFZ20432.1"/>
    <property type="molecule type" value="Genomic_DNA"/>
</dbReference>
<proteinExistence type="predicted"/>
<evidence type="ECO:0000313" key="2">
    <source>
        <dbReference type="EMBL" id="QFZ20432.1"/>
    </source>
</evidence>
<dbReference type="SUPFAM" id="SSF53335">
    <property type="entry name" value="S-adenosyl-L-methionine-dependent methyltransferases"/>
    <property type="match status" value="1"/>
</dbReference>
<protein>
    <recommendedName>
        <fullName evidence="4">Class I SAM-dependent methyltransferase</fullName>
    </recommendedName>
</protein>
<accession>A0A5Q0H3Y4</accession>
<dbReference type="KEGG" id="ssyi:EKG83_26125"/>
<dbReference type="InterPro" id="IPR006764">
    <property type="entry name" value="SAM_dep_MeTrfase_SAV2177_type"/>
</dbReference>
<evidence type="ECO:0008006" key="4">
    <source>
        <dbReference type="Google" id="ProtNLM"/>
    </source>
</evidence>
<dbReference type="Pfam" id="PF04672">
    <property type="entry name" value="Methyltransf_19"/>
    <property type="match status" value="1"/>
</dbReference>
<dbReference type="OrthoDB" id="10008238at2"/>
<evidence type="ECO:0000313" key="3">
    <source>
        <dbReference type="Proteomes" id="UP000325787"/>
    </source>
</evidence>
<dbReference type="Gene3D" id="3.40.50.150">
    <property type="entry name" value="Vaccinia Virus protein VP39"/>
    <property type="match status" value="1"/>
</dbReference>
<evidence type="ECO:0000256" key="1">
    <source>
        <dbReference type="SAM" id="MobiDB-lite"/>
    </source>
</evidence>
<gene>
    <name evidence="2" type="ORF">EKG83_26125</name>
</gene>
<dbReference type="AlphaFoldDB" id="A0A5Q0H3Y4"/>
<sequence>MPAEATSRERPDRRPPSTLHTRGESRVDQNVPATSSVRPGDGITAFVGDGTGDAGASAVDAPGTAPPPHVSGIGPGVAHPGRATDYLVGGGHNFRVDRDLAGQWLRACPECRAAAVASRAFQRRAVRHAAARGLRRFVDLGCGPGGVGAPHTVLADQPQATVTYVCSDGIEAALGRRLVGESRYAVVLADPRLPISTWTRVLITERCAPCDPVVLVAVGLAEHLDGTGGWGSVLAGWRRILPVGSLLVVSAALKTAARPGPGPERALAAAVERAGWTVQAPVQRANRWCPEVDVDVPAPPVCLAVNAEPATAGPL</sequence>
<dbReference type="Proteomes" id="UP000325787">
    <property type="component" value="Chromosome"/>
</dbReference>
<feature type="region of interest" description="Disordered" evidence="1">
    <location>
        <begin position="1"/>
        <end position="77"/>
    </location>
</feature>
<name>A0A5Q0H3Y4_SACSY</name>